<keyword evidence="2" id="KW-0472">Membrane</keyword>
<accession>A0A9N9PJJ7</accession>
<evidence type="ECO:0000313" key="3">
    <source>
        <dbReference type="EMBL" id="CAG8955909.1"/>
    </source>
</evidence>
<comment type="caution">
    <text evidence="3">The sequence shown here is derived from an EMBL/GenBank/DDBJ whole genome shotgun (WGS) entry which is preliminary data.</text>
</comment>
<proteinExistence type="predicted"/>
<keyword evidence="2" id="KW-1133">Transmembrane helix</keyword>
<dbReference type="Proteomes" id="UP000696280">
    <property type="component" value="Unassembled WGS sequence"/>
</dbReference>
<feature type="transmembrane region" description="Helical" evidence="2">
    <location>
        <begin position="47"/>
        <end position="66"/>
    </location>
</feature>
<protein>
    <recommendedName>
        <fullName evidence="5">Glycosyltransferase 2</fullName>
    </recommendedName>
</protein>
<name>A0A9N9PJJ7_9HELO</name>
<feature type="compositionally biased region" description="Basic and acidic residues" evidence="1">
    <location>
        <begin position="11"/>
        <end position="20"/>
    </location>
</feature>
<organism evidence="3 4">
    <name type="scientific">Hymenoscyphus fraxineus</name>
    <dbReference type="NCBI Taxonomy" id="746836"/>
    <lineage>
        <taxon>Eukaryota</taxon>
        <taxon>Fungi</taxon>
        <taxon>Dikarya</taxon>
        <taxon>Ascomycota</taxon>
        <taxon>Pezizomycotina</taxon>
        <taxon>Leotiomycetes</taxon>
        <taxon>Helotiales</taxon>
        <taxon>Helotiaceae</taxon>
        <taxon>Hymenoscyphus</taxon>
    </lineage>
</organism>
<keyword evidence="2" id="KW-0812">Transmembrane</keyword>
<dbReference type="OrthoDB" id="5397682at2759"/>
<dbReference type="PANTHER" id="PTHR33604:SF3">
    <property type="entry name" value="OSJNBA0004B13.7 PROTEIN"/>
    <property type="match status" value="1"/>
</dbReference>
<evidence type="ECO:0000256" key="1">
    <source>
        <dbReference type="SAM" id="MobiDB-lite"/>
    </source>
</evidence>
<evidence type="ECO:0008006" key="5">
    <source>
        <dbReference type="Google" id="ProtNLM"/>
    </source>
</evidence>
<reference evidence="3" key="1">
    <citation type="submission" date="2021-07" db="EMBL/GenBank/DDBJ databases">
        <authorList>
            <person name="Durling M."/>
        </authorList>
    </citation>
    <scope>NUCLEOTIDE SEQUENCE</scope>
</reference>
<dbReference type="EMBL" id="CAJVRL010000067">
    <property type="protein sequence ID" value="CAG8955909.1"/>
    <property type="molecule type" value="Genomic_DNA"/>
</dbReference>
<evidence type="ECO:0000313" key="4">
    <source>
        <dbReference type="Proteomes" id="UP000696280"/>
    </source>
</evidence>
<dbReference type="PANTHER" id="PTHR33604">
    <property type="entry name" value="OSJNBA0004B13.7 PROTEIN"/>
    <property type="match status" value="1"/>
</dbReference>
<feature type="region of interest" description="Disordered" evidence="1">
    <location>
        <begin position="76"/>
        <end position="120"/>
    </location>
</feature>
<gene>
    <name evidence="3" type="ORF">HYFRA_00008762</name>
</gene>
<feature type="region of interest" description="Disordered" evidence="1">
    <location>
        <begin position="1"/>
        <end position="20"/>
    </location>
</feature>
<evidence type="ECO:0000256" key="2">
    <source>
        <dbReference type="SAM" id="Phobius"/>
    </source>
</evidence>
<keyword evidence="4" id="KW-1185">Reference proteome</keyword>
<dbReference type="AlphaFoldDB" id="A0A9N9PJJ7"/>
<sequence>MVPRFFPGDEELGKKDDEYKPGMKSPLGLGIIWQQRRTPSHLRYRRTFKRLGLGLLALVALYYFFYNMPTDLGQPRPRPHYHPVEDTTNLPTVPDVTLPKEPGKKPPSPPSGSKSGPGKEVRHDFSGPIKFYKLASTLKSVSGTRGSQLINQNVLFAAASLKSAATLLPIACEMALQERNFVHFVLMGRDDIEMDILKSVNGVTKSCKITFHDARPDFSLESSDHRMEVSVSAAFNHINTYIHPQATFLDKSGEEEPYMFKGLKPRAVSNGRTVIELPAHTEQNLMWLTMLDSASLSAWNKITIDIVVHAQPAASGSLMRLLDSLKKADYMQSSYPRLTIELPHKIDEPTQKYLETFRWPIAAEDDPGNSNLLTLHHRIPQHTLTPEENSIRFLESFWPAEPTTSHVLVLAPQTELSPHFFHYLKYAMLEYKYSKSKSTSSRDNFMGIVLELPSTHLNDSTTFTPPTVEKTTTPFIWQSPSSNAALYFGDKWTELHDFVARSLNSQHKLAPNTPIPKTVSKNYPSWLEYFSTLMRARGYWMLYPGLEDGDSLVTIHNELYHSPEEYASDPVKEKTPASLDPKEELTADAAQHPTGKEKPLLTTPLQNILTSKGDLPLLTAMPLLGYDGQLVELSNVGEQASTYSDEFRVSVGGCADDADEKERVAHSAEDLFCSGDEKVEKTKKVKKVDTSETTGEKDS</sequence>